<feature type="transmembrane region" description="Helical" evidence="7">
    <location>
        <begin position="251"/>
        <end position="275"/>
    </location>
</feature>
<dbReference type="PANTHER" id="PTHR43124">
    <property type="entry name" value="PURINE EFFLUX PUMP PBUE"/>
    <property type="match status" value="1"/>
</dbReference>
<feature type="transmembrane region" description="Helical" evidence="7">
    <location>
        <begin position="362"/>
        <end position="383"/>
    </location>
</feature>
<comment type="subcellular location">
    <subcellularLocation>
        <location evidence="1">Cell membrane</location>
        <topology evidence="1">Multi-pass membrane protein</topology>
    </subcellularLocation>
</comment>
<keyword evidence="5 7" id="KW-0472">Membrane</keyword>
<dbReference type="InterPro" id="IPR036259">
    <property type="entry name" value="MFS_trans_sf"/>
</dbReference>
<keyword evidence="3 7" id="KW-0812">Transmembrane</keyword>
<accession>A0A6L5GET4</accession>
<dbReference type="PROSITE" id="PS50850">
    <property type="entry name" value="MFS"/>
    <property type="match status" value="1"/>
</dbReference>
<evidence type="ECO:0000256" key="1">
    <source>
        <dbReference type="ARBA" id="ARBA00004651"/>
    </source>
</evidence>
<dbReference type="Proteomes" id="UP000477750">
    <property type="component" value="Unassembled WGS sequence"/>
</dbReference>
<name>A0A6L5GET4_9ACTN</name>
<feature type="transmembrane region" description="Helical" evidence="7">
    <location>
        <begin position="158"/>
        <end position="177"/>
    </location>
</feature>
<feature type="transmembrane region" description="Helical" evidence="7">
    <location>
        <begin position="287"/>
        <end position="306"/>
    </location>
</feature>
<feature type="transmembrane region" description="Helical" evidence="7">
    <location>
        <begin position="423"/>
        <end position="441"/>
    </location>
</feature>
<feature type="transmembrane region" description="Helical" evidence="7">
    <location>
        <begin position="447"/>
        <end position="469"/>
    </location>
</feature>
<feature type="compositionally biased region" description="Basic and acidic residues" evidence="6">
    <location>
        <begin position="74"/>
        <end position="86"/>
    </location>
</feature>
<keyword evidence="2" id="KW-1003">Cell membrane</keyword>
<feature type="transmembrane region" description="Helical" evidence="7">
    <location>
        <begin position="312"/>
        <end position="334"/>
    </location>
</feature>
<dbReference type="CDD" id="cd17324">
    <property type="entry name" value="MFS_NepI_like"/>
    <property type="match status" value="1"/>
</dbReference>
<evidence type="ECO:0000313" key="9">
    <source>
        <dbReference type="EMBL" id="MQM28212.1"/>
    </source>
</evidence>
<protein>
    <submittedName>
        <fullName evidence="9">MFS transporter</fullName>
    </submittedName>
</protein>
<dbReference type="Pfam" id="PF07690">
    <property type="entry name" value="MFS_1"/>
    <property type="match status" value="1"/>
</dbReference>
<dbReference type="AlphaFoldDB" id="A0A6L5GET4"/>
<dbReference type="InterPro" id="IPR050189">
    <property type="entry name" value="MFS_Efflux_Transporters"/>
</dbReference>
<dbReference type="InterPro" id="IPR011701">
    <property type="entry name" value="MFS"/>
</dbReference>
<feature type="transmembrane region" description="Helical" evidence="7">
    <location>
        <begin position="395"/>
        <end position="416"/>
    </location>
</feature>
<dbReference type="GO" id="GO:0005886">
    <property type="term" value="C:plasma membrane"/>
    <property type="evidence" value="ECO:0007669"/>
    <property type="project" value="UniProtKB-SubCell"/>
</dbReference>
<evidence type="ECO:0000256" key="7">
    <source>
        <dbReference type="SAM" id="Phobius"/>
    </source>
</evidence>
<evidence type="ECO:0000256" key="3">
    <source>
        <dbReference type="ARBA" id="ARBA00022692"/>
    </source>
</evidence>
<evidence type="ECO:0000313" key="10">
    <source>
        <dbReference type="Proteomes" id="UP000477750"/>
    </source>
</evidence>
<dbReference type="SUPFAM" id="SSF103473">
    <property type="entry name" value="MFS general substrate transporter"/>
    <property type="match status" value="1"/>
</dbReference>
<reference evidence="9 10" key="1">
    <citation type="submission" date="2019-10" db="EMBL/GenBank/DDBJ databases">
        <title>Glycomyces albidus sp. nov., a novel actinomycete isolated from rhizosphere soil of wheat (Triticum aestivum L.).</title>
        <authorList>
            <person name="Qian L."/>
        </authorList>
    </citation>
    <scope>NUCLEOTIDE SEQUENCE [LARGE SCALE GENOMIC DNA]</scope>
    <source>
        <strain evidence="9 10">NEAU-7082</strain>
    </source>
</reference>
<keyword evidence="4 7" id="KW-1133">Transmembrane helix</keyword>
<keyword evidence="10" id="KW-1185">Reference proteome</keyword>
<dbReference type="GO" id="GO:0022857">
    <property type="term" value="F:transmembrane transporter activity"/>
    <property type="evidence" value="ECO:0007669"/>
    <property type="project" value="InterPro"/>
</dbReference>
<dbReference type="Gene3D" id="1.20.1250.20">
    <property type="entry name" value="MFS general substrate transporter like domains"/>
    <property type="match status" value="1"/>
</dbReference>
<feature type="transmembrane region" description="Helical" evidence="7">
    <location>
        <begin position="510"/>
        <end position="528"/>
    </location>
</feature>
<evidence type="ECO:0000259" key="8">
    <source>
        <dbReference type="PROSITE" id="PS50850"/>
    </source>
</evidence>
<evidence type="ECO:0000256" key="6">
    <source>
        <dbReference type="SAM" id="MobiDB-lite"/>
    </source>
</evidence>
<dbReference type="InterPro" id="IPR020846">
    <property type="entry name" value="MFS_dom"/>
</dbReference>
<dbReference type="EMBL" id="WIAO01000037">
    <property type="protein sequence ID" value="MQM28212.1"/>
    <property type="molecule type" value="Genomic_DNA"/>
</dbReference>
<dbReference type="PANTHER" id="PTHR43124:SF3">
    <property type="entry name" value="CHLORAMPHENICOL EFFLUX PUMP RV0191"/>
    <property type="match status" value="1"/>
</dbReference>
<gene>
    <name evidence="9" type="ORF">GFD30_21990</name>
</gene>
<sequence length="536" mass="54581">MPRCFLPSSVRAHSAAQPRVCHGAATRRRALGSRPGWSGTLQAFVPAALPPALLSLGQATPREHSRSGPTLVHRQGDLRSPADRLPRLWAPVRAKPVPPTRGPSGGPVPALKTRKGPAENSLIAWSAAVTTLDRPARTADAAVRDPSAAPERATPKQWLAVAAVSLGVFVVMTSEVLPVGLLTPISGELGVSEGTAGLMVTVPGLVAAAAAPLSIVLTRRLDRRLVLIALAVLVAGANLGAATATGFGPLLAARVLVGIAIGAFWAVAGGIALRLVPARDVPRATAAVYGGIGAATVLGVPAGTLIGDHFGWRAALVALMALALAATAAIALLVPRLPSHTSVSFASLPKLVRRNKAVRTGLALTFFIVTGHFIAYTFISPILQANGLPASQVSGLLLAFGAAALAATVASGSLIGRHLRGTLVALGVTMALGMALMAFAVGDLFSATAVLVLWGAGYGLVSPAVQTWYMNAAEPGEVEIATSLNTVMFNLSIAAGSFAGGFAVDRTGPTAVLWIGAVLLVPVVAIAARSARNARR</sequence>
<evidence type="ECO:0000256" key="5">
    <source>
        <dbReference type="ARBA" id="ARBA00023136"/>
    </source>
</evidence>
<feature type="domain" description="Major facilitator superfamily (MFS) profile" evidence="8">
    <location>
        <begin position="160"/>
        <end position="535"/>
    </location>
</feature>
<organism evidence="9 10">
    <name type="scientific">Glycomyces albidus</name>
    <dbReference type="NCBI Taxonomy" id="2656774"/>
    <lineage>
        <taxon>Bacteria</taxon>
        <taxon>Bacillati</taxon>
        <taxon>Actinomycetota</taxon>
        <taxon>Actinomycetes</taxon>
        <taxon>Glycomycetales</taxon>
        <taxon>Glycomycetaceae</taxon>
        <taxon>Glycomyces</taxon>
    </lineage>
</organism>
<feature type="transmembrane region" description="Helical" evidence="7">
    <location>
        <begin position="225"/>
        <end position="245"/>
    </location>
</feature>
<feature type="region of interest" description="Disordered" evidence="6">
    <location>
        <begin position="59"/>
        <end position="115"/>
    </location>
</feature>
<proteinExistence type="predicted"/>
<comment type="caution">
    <text evidence="9">The sequence shown here is derived from an EMBL/GenBank/DDBJ whole genome shotgun (WGS) entry which is preliminary data.</text>
</comment>
<evidence type="ECO:0000256" key="4">
    <source>
        <dbReference type="ARBA" id="ARBA00022989"/>
    </source>
</evidence>
<feature type="transmembrane region" description="Helical" evidence="7">
    <location>
        <begin position="481"/>
        <end position="504"/>
    </location>
</feature>
<evidence type="ECO:0000256" key="2">
    <source>
        <dbReference type="ARBA" id="ARBA00022475"/>
    </source>
</evidence>
<feature type="transmembrane region" description="Helical" evidence="7">
    <location>
        <begin position="197"/>
        <end position="218"/>
    </location>
</feature>